<protein>
    <submittedName>
        <fullName evidence="2">Uncharacterized protein</fullName>
    </submittedName>
</protein>
<accession>A0ABS8SMS8</accession>
<organism evidence="2 3">
    <name type="scientific">Datura stramonium</name>
    <name type="common">Jimsonweed</name>
    <name type="synonym">Common thornapple</name>
    <dbReference type="NCBI Taxonomy" id="4076"/>
    <lineage>
        <taxon>Eukaryota</taxon>
        <taxon>Viridiplantae</taxon>
        <taxon>Streptophyta</taxon>
        <taxon>Embryophyta</taxon>
        <taxon>Tracheophyta</taxon>
        <taxon>Spermatophyta</taxon>
        <taxon>Magnoliopsida</taxon>
        <taxon>eudicotyledons</taxon>
        <taxon>Gunneridae</taxon>
        <taxon>Pentapetalae</taxon>
        <taxon>asterids</taxon>
        <taxon>lamiids</taxon>
        <taxon>Solanales</taxon>
        <taxon>Solanaceae</taxon>
        <taxon>Solanoideae</taxon>
        <taxon>Datureae</taxon>
        <taxon>Datura</taxon>
    </lineage>
</organism>
<reference evidence="2 3" key="1">
    <citation type="journal article" date="2021" name="BMC Genomics">
        <title>Datura genome reveals duplications of psychoactive alkaloid biosynthetic genes and high mutation rate following tissue culture.</title>
        <authorList>
            <person name="Rajewski A."/>
            <person name="Carter-House D."/>
            <person name="Stajich J."/>
            <person name="Litt A."/>
        </authorList>
    </citation>
    <scope>NUCLEOTIDE SEQUENCE [LARGE SCALE GENOMIC DNA]</scope>
    <source>
        <strain evidence="2">AR-01</strain>
    </source>
</reference>
<gene>
    <name evidence="2" type="ORF">HAX54_042787</name>
</gene>
<keyword evidence="3" id="KW-1185">Reference proteome</keyword>
<evidence type="ECO:0000313" key="2">
    <source>
        <dbReference type="EMBL" id="MCD7460069.1"/>
    </source>
</evidence>
<proteinExistence type="predicted"/>
<evidence type="ECO:0000256" key="1">
    <source>
        <dbReference type="SAM" id="MobiDB-lite"/>
    </source>
</evidence>
<evidence type="ECO:0000313" key="3">
    <source>
        <dbReference type="Proteomes" id="UP000823775"/>
    </source>
</evidence>
<name>A0ABS8SMS8_DATST</name>
<feature type="region of interest" description="Disordered" evidence="1">
    <location>
        <begin position="155"/>
        <end position="179"/>
    </location>
</feature>
<sequence length="179" mass="19769">MKRCLTQQLQSINKDRIPLSLEFQTGSTEHHIPQTTQYPPWTRGLQCVLRYACMVVGSSSKDMNMSHTHQRSLLKGTHEGPVYQERRVVDGAAVTTKEAVESHAKEGSDLSNEKLFEGNLMESKEGTYNVLQNEVEIIEGFMTALATRLGEIGGKTPSAEGGRSDIGNKEGLFVQESGE</sequence>
<dbReference type="Proteomes" id="UP000823775">
    <property type="component" value="Unassembled WGS sequence"/>
</dbReference>
<dbReference type="EMBL" id="JACEIK010000633">
    <property type="protein sequence ID" value="MCD7460069.1"/>
    <property type="molecule type" value="Genomic_DNA"/>
</dbReference>
<comment type="caution">
    <text evidence="2">The sequence shown here is derived from an EMBL/GenBank/DDBJ whole genome shotgun (WGS) entry which is preliminary data.</text>
</comment>